<name>R9GTJ3_9SPHI</name>
<evidence type="ECO:0000313" key="1">
    <source>
        <dbReference type="EMBL" id="EOR94875.1"/>
    </source>
</evidence>
<sequence length="46" mass="5122">MIEENRGLEGIKKNEASDGRKLKLTNYKPKLLKGAVREGIEPPRSG</sequence>
<dbReference type="EMBL" id="AQPN01000076">
    <property type="protein sequence ID" value="EOR94875.1"/>
    <property type="molecule type" value="Genomic_DNA"/>
</dbReference>
<reference evidence="1 2" key="1">
    <citation type="journal article" date="2013" name="Genome Announc.">
        <title>Draft Genome Sequence of Arcticibacter svalbardensis Strain MN12-7T, a Member of the Family Sphingobacteriaceae Isolated from an Arctic Soil Sample.</title>
        <authorList>
            <person name="Shivaji S."/>
            <person name="Ara S."/>
            <person name="Prasad S."/>
            <person name="Manasa B.P."/>
            <person name="Begum Z."/>
            <person name="Singh A."/>
            <person name="Kumar Pinnaka A."/>
        </authorList>
    </citation>
    <scope>NUCLEOTIDE SEQUENCE [LARGE SCALE GENOMIC DNA]</scope>
    <source>
        <strain evidence="1 2">MN12-7</strain>
    </source>
</reference>
<comment type="caution">
    <text evidence="1">The sequence shown here is derived from an EMBL/GenBank/DDBJ whole genome shotgun (WGS) entry which is preliminary data.</text>
</comment>
<dbReference type="RefSeq" id="WP_016195215.1">
    <property type="nucleotide sequence ID" value="NZ_AQPN01000076.1"/>
</dbReference>
<keyword evidence="2" id="KW-1185">Reference proteome</keyword>
<dbReference type="Proteomes" id="UP000014174">
    <property type="component" value="Unassembled WGS sequence"/>
</dbReference>
<proteinExistence type="predicted"/>
<protein>
    <submittedName>
        <fullName evidence="1">Uncharacterized protein</fullName>
    </submittedName>
</protein>
<evidence type="ECO:0000313" key="2">
    <source>
        <dbReference type="Proteomes" id="UP000014174"/>
    </source>
</evidence>
<accession>R9GTJ3</accession>
<organism evidence="1 2">
    <name type="scientific">Arcticibacter svalbardensis MN12-7</name>
    <dbReference type="NCBI Taxonomy" id="1150600"/>
    <lineage>
        <taxon>Bacteria</taxon>
        <taxon>Pseudomonadati</taxon>
        <taxon>Bacteroidota</taxon>
        <taxon>Sphingobacteriia</taxon>
        <taxon>Sphingobacteriales</taxon>
        <taxon>Sphingobacteriaceae</taxon>
        <taxon>Arcticibacter</taxon>
    </lineage>
</organism>
<dbReference type="AlphaFoldDB" id="R9GTJ3"/>
<dbReference type="STRING" id="1150600.ADIARSV_1980"/>
<gene>
    <name evidence="1" type="ORF">ADIARSV_1980</name>
</gene>